<dbReference type="AlphaFoldDB" id="A0A5R9E3F3"/>
<reference evidence="3 4" key="1">
    <citation type="submission" date="2019-05" db="EMBL/GenBank/DDBJ databases">
        <title>Streptomyces marianii sp. nov., a novel marine actinomycete from southern coast of India.</title>
        <authorList>
            <person name="Iniyan A.M."/>
            <person name="Wink J."/>
            <person name="Ramprasad E."/>
            <person name="Ramana C.V."/>
            <person name="Bunk B."/>
            <person name="Sproer C."/>
            <person name="Joseph F.-J.R.S."/>
            <person name="Vincent S.G.P."/>
        </authorList>
    </citation>
    <scope>NUCLEOTIDE SEQUENCE [LARGE SCALE GENOMIC DNA]</scope>
    <source>
        <strain evidence="3 4">ICN19</strain>
    </source>
</reference>
<evidence type="ECO:0000256" key="2">
    <source>
        <dbReference type="SAM" id="Phobius"/>
    </source>
</evidence>
<gene>
    <name evidence="3" type="ORF">FEF34_10230</name>
</gene>
<proteinExistence type="predicted"/>
<feature type="region of interest" description="Disordered" evidence="1">
    <location>
        <begin position="202"/>
        <end position="240"/>
    </location>
</feature>
<feature type="transmembrane region" description="Helical" evidence="2">
    <location>
        <begin position="77"/>
        <end position="99"/>
    </location>
</feature>
<evidence type="ECO:0000313" key="4">
    <source>
        <dbReference type="Proteomes" id="UP000305921"/>
    </source>
</evidence>
<sequence length="285" mass="30503">MKTRTVYETRLVPHTVGGRTRLVPDEVAIELPAPPRDWDRTVLTGVTAVAVLVLTACVVWSTASVGGLLSRVVIEPAAYGAAIVFDLAWIACMAVEWLARYDPDRARLPRAAGHVALLVAMLAVGAHGWIAGYPEIGIVGAAVSGLAKGLWTVVLRHQTPPLDARTREFLRQELAEAGASLALIPVQRQVLRARGLVAAEQAALPAGPDTPDADPDQSGQDTDRPDQSDEQPPGPPMTIKDAVRTAVDSGLTEPDRVLAYVRKRADANARPDTVDRYIRLARMAG</sequence>
<accession>A0A5R9E3F3</accession>
<keyword evidence="2" id="KW-0472">Membrane</keyword>
<keyword evidence="2" id="KW-0812">Transmembrane</keyword>
<evidence type="ECO:0000256" key="1">
    <source>
        <dbReference type="SAM" id="MobiDB-lite"/>
    </source>
</evidence>
<keyword evidence="2" id="KW-1133">Transmembrane helix</keyword>
<feature type="transmembrane region" description="Helical" evidence="2">
    <location>
        <begin position="111"/>
        <end position="130"/>
    </location>
</feature>
<comment type="caution">
    <text evidence="3">The sequence shown here is derived from an EMBL/GenBank/DDBJ whole genome shotgun (WGS) entry which is preliminary data.</text>
</comment>
<evidence type="ECO:0000313" key="3">
    <source>
        <dbReference type="EMBL" id="TLQ43472.1"/>
    </source>
</evidence>
<feature type="transmembrane region" description="Helical" evidence="2">
    <location>
        <begin position="42"/>
        <end position="65"/>
    </location>
</feature>
<feature type="transmembrane region" description="Helical" evidence="2">
    <location>
        <begin position="136"/>
        <end position="155"/>
    </location>
</feature>
<keyword evidence="4" id="KW-1185">Reference proteome</keyword>
<organism evidence="3 4">
    <name type="scientific">Streptomyces marianii</name>
    <dbReference type="NCBI Taxonomy" id="1817406"/>
    <lineage>
        <taxon>Bacteria</taxon>
        <taxon>Bacillati</taxon>
        <taxon>Actinomycetota</taxon>
        <taxon>Actinomycetes</taxon>
        <taxon>Kitasatosporales</taxon>
        <taxon>Streptomycetaceae</taxon>
        <taxon>Streptomyces</taxon>
    </lineage>
</organism>
<dbReference type="OrthoDB" id="4097676at2"/>
<protein>
    <submittedName>
        <fullName evidence="3">Protein transporter Sec31</fullName>
    </submittedName>
</protein>
<dbReference type="RefSeq" id="WP_138052891.1">
    <property type="nucleotide sequence ID" value="NZ_VAWE01000001.1"/>
</dbReference>
<dbReference type="Proteomes" id="UP000305921">
    <property type="component" value="Unassembled WGS sequence"/>
</dbReference>
<dbReference type="EMBL" id="VAWE01000001">
    <property type="protein sequence ID" value="TLQ43472.1"/>
    <property type="molecule type" value="Genomic_DNA"/>
</dbReference>
<name>A0A5R9E3F3_9ACTN</name>